<dbReference type="PANTHER" id="PTHR48051">
    <property type="match status" value="1"/>
</dbReference>
<feature type="region of interest" description="Disordered" evidence="3">
    <location>
        <begin position="344"/>
        <end position="677"/>
    </location>
</feature>
<feature type="compositionally biased region" description="Low complexity" evidence="3">
    <location>
        <begin position="585"/>
        <end position="604"/>
    </location>
</feature>
<dbReference type="SMART" id="SM00033">
    <property type="entry name" value="CH"/>
    <property type="match status" value="1"/>
</dbReference>
<dbReference type="Gene3D" id="3.80.10.10">
    <property type="entry name" value="Ribonuclease Inhibitor"/>
    <property type="match status" value="1"/>
</dbReference>
<evidence type="ECO:0000313" key="6">
    <source>
        <dbReference type="Proteomes" id="UP000597762"/>
    </source>
</evidence>
<evidence type="ECO:0000256" key="1">
    <source>
        <dbReference type="ARBA" id="ARBA00022614"/>
    </source>
</evidence>
<dbReference type="CDD" id="cd21205">
    <property type="entry name" value="CH_LRCH"/>
    <property type="match status" value="1"/>
</dbReference>
<feature type="compositionally biased region" description="Basic and acidic residues" evidence="3">
    <location>
        <begin position="463"/>
        <end position="520"/>
    </location>
</feature>
<proteinExistence type="predicted"/>
<dbReference type="SUPFAM" id="SSF47576">
    <property type="entry name" value="Calponin-homology domain, CH-domain"/>
    <property type="match status" value="1"/>
</dbReference>
<feature type="compositionally biased region" description="Polar residues" evidence="3">
    <location>
        <begin position="712"/>
        <end position="724"/>
    </location>
</feature>
<feature type="compositionally biased region" description="Polar residues" evidence="3">
    <location>
        <begin position="640"/>
        <end position="658"/>
    </location>
</feature>
<feature type="compositionally biased region" description="Basic and acidic residues" evidence="3">
    <location>
        <begin position="385"/>
        <end position="453"/>
    </location>
</feature>
<protein>
    <recommendedName>
        <fullName evidence="4">Calponin-homology (CH) domain-containing protein</fullName>
    </recommendedName>
</protein>
<dbReference type="PANTHER" id="PTHR48051:SF21">
    <property type="entry name" value="CALPONIN-HOMOLOGY (CH) DOMAIN-CONTAINING PROTEIN"/>
    <property type="match status" value="1"/>
</dbReference>
<dbReference type="InterPro" id="IPR050216">
    <property type="entry name" value="LRR_domain-containing"/>
</dbReference>
<sequence length="944" mass="106349">MQACAMIDGGRKMAATYGTGGQSPTSISRTLERVFEEAQLSGEILLCGRNLKEYPKIASKYDLADTVHADFSKNRFTEVPIEVGEFTCLERLICYHNLIRSIPENLVQLQVLTHLNLSRNQLTTLPAFLCSLPVLEVLLANNNKLISLPPEICKLERLMDLDVSCNEITRLPTEIGKLPSLRRLNVRKNLLVEIPPEISKLNLRRIDFSANKISSIPIVFRSMQTLEEMILDHNPLVTPPAHVCTKGKAHIMKYLQREADRNNALLYDTEMKWNSRKSFPQPVVSGEEFRNLSPEMRWKRHTVSSDSGYIDGSDKSSWSLPEVVNDLDEANCLALKTAEAVKEQRQGREQELQRRVSLEIHKEPVVDSDPKLAQTPPTPVNMEDAFTRELQRQKSDYERRKKHAEQLRMKQEEEEREEREREETRRAAIKLQEKRAQIERQREQEAARQREQEEKEEMEEEAERQKRLEQQEREMEEAKKREEAAKLKQDEEKKQEIIKKEKEESVTKSKADNKTKETSKLKRTPVDNCLRKYALGPRGIKDDKKLGTTSTYRRPDAVKMRKPSSESTVSSASNHVQKNGIPDENMNPSPVSSNAPSRSSSTSSIHNTNERTTTKSLSGSRLRLDKTSTSTSNVVRRTKPSTASDKTGPASATNSKIAVTTGKSHTTGTKSNHLTPEEEFRLKHEAILNQQRHESQVLKRRLEEQRSKSTVKDTVNNTKRSPGDSSVSSSSSIKPGTKSVLSAGALKLLEEYKDADPNFTIRRHHDQAVSEIQQVESLRNTIQARLKVTLPANLPEALRDGVVLCHLVNQIRPRAVATIHVPSPAVPQLTMAKCRRNVDHFIEACRKIGVDQGRICSAHDILEEKGLAKVALTVSSLVASTSSTKQAVNFCYSSFLSHFSPSPCYQHHDLPPGPSHLFLSSLPCDAIVAAAVVTAAINTVMAIE</sequence>
<dbReference type="SMART" id="SM00364">
    <property type="entry name" value="LRR_BAC"/>
    <property type="match status" value="4"/>
</dbReference>
<dbReference type="Proteomes" id="UP000597762">
    <property type="component" value="Unassembled WGS sequence"/>
</dbReference>
<dbReference type="SMART" id="SM00369">
    <property type="entry name" value="LRR_TYP"/>
    <property type="match status" value="4"/>
</dbReference>
<feature type="compositionally biased region" description="Basic and acidic residues" evidence="3">
    <location>
        <begin position="691"/>
        <end position="711"/>
    </location>
</feature>
<gene>
    <name evidence="5" type="ORF">SPHA_10014</name>
</gene>
<dbReference type="InterPro" id="IPR032675">
    <property type="entry name" value="LRR_dom_sf"/>
</dbReference>
<dbReference type="AlphaFoldDB" id="A0A812B355"/>
<keyword evidence="2" id="KW-0677">Repeat</keyword>
<organism evidence="5 6">
    <name type="scientific">Acanthosepion pharaonis</name>
    <name type="common">Pharaoh cuttlefish</name>
    <name type="synonym">Sepia pharaonis</name>
    <dbReference type="NCBI Taxonomy" id="158019"/>
    <lineage>
        <taxon>Eukaryota</taxon>
        <taxon>Metazoa</taxon>
        <taxon>Spiralia</taxon>
        <taxon>Lophotrochozoa</taxon>
        <taxon>Mollusca</taxon>
        <taxon>Cephalopoda</taxon>
        <taxon>Coleoidea</taxon>
        <taxon>Decapodiformes</taxon>
        <taxon>Sepiida</taxon>
        <taxon>Sepiina</taxon>
        <taxon>Sepiidae</taxon>
        <taxon>Acanthosepion</taxon>
    </lineage>
</organism>
<dbReference type="EMBL" id="CAHIKZ030000321">
    <property type="protein sequence ID" value="CAE1168396.1"/>
    <property type="molecule type" value="Genomic_DNA"/>
</dbReference>
<dbReference type="Pfam" id="PF00560">
    <property type="entry name" value="LRR_1"/>
    <property type="match status" value="1"/>
</dbReference>
<feature type="compositionally biased region" description="Low complexity" evidence="3">
    <location>
        <begin position="660"/>
        <end position="671"/>
    </location>
</feature>
<evidence type="ECO:0000256" key="2">
    <source>
        <dbReference type="ARBA" id="ARBA00022737"/>
    </source>
</evidence>
<dbReference type="PROSITE" id="PS50021">
    <property type="entry name" value="CH"/>
    <property type="match status" value="1"/>
</dbReference>
<dbReference type="InterPro" id="IPR001611">
    <property type="entry name" value="Leu-rich_rpt"/>
</dbReference>
<dbReference type="InterPro" id="IPR003591">
    <property type="entry name" value="Leu-rich_rpt_typical-subtyp"/>
</dbReference>
<dbReference type="SUPFAM" id="SSF52058">
    <property type="entry name" value="L domain-like"/>
    <property type="match status" value="1"/>
</dbReference>
<dbReference type="Pfam" id="PF13855">
    <property type="entry name" value="LRR_8"/>
    <property type="match status" value="1"/>
</dbReference>
<evidence type="ECO:0000256" key="3">
    <source>
        <dbReference type="SAM" id="MobiDB-lite"/>
    </source>
</evidence>
<evidence type="ECO:0000313" key="5">
    <source>
        <dbReference type="EMBL" id="CAE1168396.1"/>
    </source>
</evidence>
<dbReference type="InterPro" id="IPR001715">
    <property type="entry name" value="CH_dom"/>
</dbReference>
<feature type="compositionally biased region" description="Polar residues" evidence="3">
    <location>
        <begin position="565"/>
        <end position="577"/>
    </location>
</feature>
<dbReference type="InterPro" id="IPR036872">
    <property type="entry name" value="CH_dom_sf"/>
</dbReference>
<feature type="domain" description="Calponin-homology (CH)" evidence="4">
    <location>
        <begin position="772"/>
        <end position="881"/>
    </location>
</feature>
<name>A0A812B355_ACAPH</name>
<keyword evidence="6" id="KW-1185">Reference proteome</keyword>
<dbReference type="Gene3D" id="1.10.418.10">
    <property type="entry name" value="Calponin-like domain"/>
    <property type="match status" value="1"/>
</dbReference>
<dbReference type="Pfam" id="PF00307">
    <property type="entry name" value="CH"/>
    <property type="match status" value="1"/>
</dbReference>
<evidence type="ECO:0000259" key="4">
    <source>
        <dbReference type="PROSITE" id="PS50021"/>
    </source>
</evidence>
<feature type="compositionally biased region" description="Basic and acidic residues" evidence="3">
    <location>
        <begin position="344"/>
        <end position="370"/>
    </location>
</feature>
<accession>A0A812B355</accession>
<reference evidence="5" key="1">
    <citation type="submission" date="2021-01" db="EMBL/GenBank/DDBJ databases">
        <authorList>
            <person name="Li R."/>
            <person name="Bekaert M."/>
        </authorList>
    </citation>
    <scope>NUCLEOTIDE SEQUENCE</scope>
    <source>
        <strain evidence="5">Farmed</strain>
    </source>
</reference>
<comment type="caution">
    <text evidence="5">The sequence shown here is derived from an EMBL/GenBank/DDBJ whole genome shotgun (WGS) entry which is preliminary data.</text>
</comment>
<dbReference type="OrthoDB" id="6149831at2759"/>
<keyword evidence="1" id="KW-0433">Leucine-rich repeat</keyword>
<dbReference type="PROSITE" id="PS51450">
    <property type="entry name" value="LRR"/>
    <property type="match status" value="1"/>
</dbReference>
<dbReference type="GO" id="GO:0005737">
    <property type="term" value="C:cytoplasm"/>
    <property type="evidence" value="ECO:0007669"/>
    <property type="project" value="TreeGrafter"/>
</dbReference>
<feature type="region of interest" description="Disordered" evidence="3">
    <location>
        <begin position="691"/>
        <end position="736"/>
    </location>
</feature>